<name>A0ABP6LCU6_9ACTN</name>
<reference evidence="3" key="1">
    <citation type="journal article" date="2019" name="Int. J. Syst. Evol. Microbiol.">
        <title>The Global Catalogue of Microorganisms (GCM) 10K type strain sequencing project: providing services to taxonomists for standard genome sequencing and annotation.</title>
        <authorList>
            <consortium name="The Broad Institute Genomics Platform"/>
            <consortium name="The Broad Institute Genome Sequencing Center for Infectious Disease"/>
            <person name="Wu L."/>
            <person name="Ma J."/>
        </authorList>
    </citation>
    <scope>NUCLEOTIDE SEQUENCE [LARGE SCALE GENOMIC DNA]</scope>
    <source>
        <strain evidence="3">JCM 3106</strain>
    </source>
</reference>
<keyword evidence="3" id="KW-1185">Reference proteome</keyword>
<keyword evidence="1" id="KW-0732">Signal</keyword>
<feature type="signal peptide" evidence="1">
    <location>
        <begin position="1"/>
        <end position="22"/>
    </location>
</feature>
<evidence type="ECO:0000256" key="1">
    <source>
        <dbReference type="SAM" id="SignalP"/>
    </source>
</evidence>
<evidence type="ECO:0000313" key="2">
    <source>
        <dbReference type="EMBL" id="GAA3036362.1"/>
    </source>
</evidence>
<comment type="caution">
    <text evidence="2">The sequence shown here is derived from an EMBL/GenBank/DDBJ whole genome shotgun (WGS) entry which is preliminary data.</text>
</comment>
<accession>A0ABP6LCU6</accession>
<dbReference type="EMBL" id="BAAAWD010000024">
    <property type="protein sequence ID" value="GAA3036362.1"/>
    <property type="molecule type" value="Genomic_DNA"/>
</dbReference>
<dbReference type="Proteomes" id="UP001499930">
    <property type="component" value="Unassembled WGS sequence"/>
</dbReference>
<proteinExistence type="predicted"/>
<feature type="chain" id="PRO_5045902618" evidence="1">
    <location>
        <begin position="23"/>
        <end position="84"/>
    </location>
</feature>
<protein>
    <submittedName>
        <fullName evidence="2">Uncharacterized protein</fullName>
    </submittedName>
</protein>
<sequence length="84" mass="9014">MRYVVVALLSIGAMLVSVPAHAAPARTSAQEAVVGSPEGPHCPDQAPEGAEFVEHVRTRGIPYDLYVVTEADGSKRHIQVFCWA</sequence>
<gene>
    <name evidence="2" type="ORF">GCM10017559_75090</name>
</gene>
<dbReference type="RefSeq" id="WP_344905647.1">
    <property type="nucleotide sequence ID" value="NZ_BAAAWD010000024.1"/>
</dbReference>
<organism evidence="2 3">
    <name type="scientific">Streptosporangium longisporum</name>
    <dbReference type="NCBI Taxonomy" id="46187"/>
    <lineage>
        <taxon>Bacteria</taxon>
        <taxon>Bacillati</taxon>
        <taxon>Actinomycetota</taxon>
        <taxon>Actinomycetes</taxon>
        <taxon>Streptosporangiales</taxon>
        <taxon>Streptosporangiaceae</taxon>
        <taxon>Streptosporangium</taxon>
    </lineage>
</organism>
<evidence type="ECO:0000313" key="3">
    <source>
        <dbReference type="Proteomes" id="UP001499930"/>
    </source>
</evidence>